<evidence type="ECO:0000256" key="2">
    <source>
        <dbReference type="ARBA" id="ARBA00010441"/>
    </source>
</evidence>
<feature type="transmembrane region" description="Helical" evidence="6">
    <location>
        <begin position="76"/>
        <end position="97"/>
    </location>
</feature>
<dbReference type="OrthoDB" id="196717at2759"/>
<dbReference type="Gene3D" id="1.20.120.1760">
    <property type="match status" value="1"/>
</dbReference>
<sequence>MRCREGNRSRHELKDTWRCLLSHSAEQPYIGAEGLERLHSYRYEGDDPSPLYKHALSPLADLLVLHCCPSWAAPNLISFIGFLLVVSSHLLALYYSPTLSEPMPYWVHLYAGVMMFVNQTFDNMDGKQARRTNSSSALGLAFDHGCDAVHSAIGGMTAMASLQLGPPLQPLLAACCWLGGAAPFLFASWEHYHTGCLYLPVVNGPTEGMLLLSIVHLIAGAVPDSEEFWTTEVPLLPGVDYREFGFFWHTVGVVLTCGRSIWRVATHIHGRKAKRKPVLNGTLHAPRTRLEQHDQNGHPDGMMLRKRTAVSAASAEYNGVTGARRQWGPPECSLTDALLHLVPWLCVHVFAVWWIGSGRPPGHPSLWHTCPRMCFYFMSLMHCKLVMHLQLCHVTGELMRPWRWTCCLSLGVLVLARLSCLAAPHMCTYEVPLLKAVCVAALFSLTHLVLTVVPAIAAELNIYVFSLQNRVGVNRVGV</sequence>
<keyword evidence="4 6" id="KW-0472">Membrane</keyword>
<dbReference type="InterPro" id="IPR048254">
    <property type="entry name" value="CDP_ALCOHOL_P_TRANSF_CS"/>
</dbReference>
<dbReference type="Pfam" id="PF01066">
    <property type="entry name" value="CDP-OH_P_transf"/>
    <property type="match status" value="1"/>
</dbReference>
<dbReference type="InterPro" id="IPR043130">
    <property type="entry name" value="CDP-OH_PTrfase_TM_dom"/>
</dbReference>
<comment type="similarity">
    <text evidence="2 5">Belongs to the CDP-alcohol phosphatidyltransferase class-I family.</text>
</comment>
<dbReference type="GO" id="GO:0008654">
    <property type="term" value="P:phospholipid biosynthetic process"/>
    <property type="evidence" value="ECO:0007669"/>
    <property type="project" value="InterPro"/>
</dbReference>
<keyword evidence="3 5" id="KW-0808">Transferase</keyword>
<name>A0A0G4EKN3_VITBC</name>
<evidence type="ECO:0000256" key="3">
    <source>
        <dbReference type="ARBA" id="ARBA00022679"/>
    </source>
</evidence>
<proteinExistence type="inferred from homology"/>
<evidence type="ECO:0000256" key="5">
    <source>
        <dbReference type="RuleBase" id="RU003750"/>
    </source>
</evidence>
<dbReference type="AlphaFoldDB" id="A0A0G4EKN3"/>
<comment type="subcellular location">
    <subcellularLocation>
        <location evidence="1">Membrane</location>
    </subcellularLocation>
</comment>
<dbReference type="PROSITE" id="PS00379">
    <property type="entry name" value="CDP_ALCOHOL_P_TRANSF"/>
    <property type="match status" value="1"/>
</dbReference>
<dbReference type="VEuPathDB" id="CryptoDB:Vbra_12271"/>
<evidence type="ECO:0000313" key="7">
    <source>
        <dbReference type="EMBL" id="CEL97686.1"/>
    </source>
</evidence>
<dbReference type="OMA" id="WRVATHI"/>
<dbReference type="PANTHER" id="PTHR10414">
    <property type="entry name" value="ETHANOLAMINEPHOSPHOTRANSFERASE"/>
    <property type="match status" value="1"/>
</dbReference>
<keyword evidence="6" id="KW-1133">Transmembrane helix</keyword>
<dbReference type="GO" id="GO:0016020">
    <property type="term" value="C:membrane"/>
    <property type="evidence" value="ECO:0007669"/>
    <property type="project" value="UniProtKB-SubCell"/>
</dbReference>
<evidence type="ECO:0000256" key="1">
    <source>
        <dbReference type="ARBA" id="ARBA00004370"/>
    </source>
</evidence>
<dbReference type="Proteomes" id="UP000041254">
    <property type="component" value="Unassembled WGS sequence"/>
</dbReference>
<dbReference type="InterPro" id="IPR000462">
    <property type="entry name" value="CDP-OH_P_trans"/>
</dbReference>
<evidence type="ECO:0000256" key="6">
    <source>
        <dbReference type="SAM" id="Phobius"/>
    </source>
</evidence>
<dbReference type="InterPro" id="IPR014472">
    <property type="entry name" value="CHOPT"/>
</dbReference>
<dbReference type="EMBL" id="CDMY01000255">
    <property type="protein sequence ID" value="CEL97686.1"/>
    <property type="molecule type" value="Genomic_DNA"/>
</dbReference>
<feature type="transmembrane region" description="Helical" evidence="6">
    <location>
        <begin position="171"/>
        <end position="189"/>
    </location>
</feature>
<dbReference type="STRING" id="1169540.A0A0G4EKN3"/>
<protein>
    <submittedName>
        <fullName evidence="7">Uncharacterized protein</fullName>
    </submittedName>
</protein>
<evidence type="ECO:0000313" key="8">
    <source>
        <dbReference type="Proteomes" id="UP000041254"/>
    </source>
</evidence>
<gene>
    <name evidence="7" type="ORF">Vbra_12271</name>
</gene>
<organism evidence="7 8">
    <name type="scientific">Vitrella brassicaformis (strain CCMP3155)</name>
    <dbReference type="NCBI Taxonomy" id="1169540"/>
    <lineage>
        <taxon>Eukaryota</taxon>
        <taxon>Sar</taxon>
        <taxon>Alveolata</taxon>
        <taxon>Colpodellida</taxon>
        <taxon>Vitrellaceae</taxon>
        <taxon>Vitrella</taxon>
    </lineage>
</organism>
<keyword evidence="6" id="KW-0812">Transmembrane</keyword>
<feature type="transmembrane region" description="Helical" evidence="6">
    <location>
        <begin position="246"/>
        <end position="265"/>
    </location>
</feature>
<accession>A0A0G4EKN3</accession>
<evidence type="ECO:0000256" key="4">
    <source>
        <dbReference type="ARBA" id="ARBA00023136"/>
    </source>
</evidence>
<dbReference type="PANTHER" id="PTHR10414:SF37">
    <property type="entry name" value="BB IN A BOXCAR, ISOFORM C"/>
    <property type="match status" value="1"/>
</dbReference>
<reference evidence="7 8" key="1">
    <citation type="submission" date="2014-11" db="EMBL/GenBank/DDBJ databases">
        <authorList>
            <person name="Zhu J."/>
            <person name="Qi W."/>
            <person name="Song R."/>
        </authorList>
    </citation>
    <scope>NUCLEOTIDE SEQUENCE [LARGE SCALE GENOMIC DNA]</scope>
</reference>
<feature type="transmembrane region" description="Helical" evidence="6">
    <location>
        <begin position="432"/>
        <end position="457"/>
    </location>
</feature>
<dbReference type="InParanoid" id="A0A0G4EKN3"/>
<keyword evidence="8" id="KW-1185">Reference proteome</keyword>
<dbReference type="GO" id="GO:0016780">
    <property type="term" value="F:phosphotransferase activity, for other substituted phosphate groups"/>
    <property type="evidence" value="ECO:0007669"/>
    <property type="project" value="InterPro"/>
</dbReference>